<name>A0ABC9AGA5_9POAL</name>
<accession>A0ABC9AGA5</accession>
<feature type="chain" id="PRO_5044883969" description="F-box domain-containing protein" evidence="1">
    <location>
        <begin position="20"/>
        <end position="496"/>
    </location>
</feature>
<organism evidence="3 4">
    <name type="scientific">Urochloa decumbens</name>
    <dbReference type="NCBI Taxonomy" id="240449"/>
    <lineage>
        <taxon>Eukaryota</taxon>
        <taxon>Viridiplantae</taxon>
        <taxon>Streptophyta</taxon>
        <taxon>Embryophyta</taxon>
        <taxon>Tracheophyta</taxon>
        <taxon>Spermatophyta</taxon>
        <taxon>Magnoliopsida</taxon>
        <taxon>Liliopsida</taxon>
        <taxon>Poales</taxon>
        <taxon>Poaceae</taxon>
        <taxon>PACMAD clade</taxon>
        <taxon>Panicoideae</taxon>
        <taxon>Panicodae</taxon>
        <taxon>Paniceae</taxon>
        <taxon>Melinidinae</taxon>
        <taxon>Urochloa</taxon>
    </lineage>
</organism>
<reference evidence="3" key="1">
    <citation type="submission" date="2024-10" db="EMBL/GenBank/DDBJ databases">
        <authorList>
            <person name="Ryan C."/>
        </authorList>
    </citation>
    <scope>NUCLEOTIDE SEQUENCE [LARGE SCALE GENOMIC DNA]</scope>
</reference>
<dbReference type="InterPro" id="IPR053781">
    <property type="entry name" value="F-box_AtFBL13-like"/>
</dbReference>
<dbReference type="PANTHER" id="PTHR32141">
    <property type="match status" value="1"/>
</dbReference>
<feature type="domain" description="F-box" evidence="2">
    <location>
        <begin position="34"/>
        <end position="82"/>
    </location>
</feature>
<dbReference type="InterPro" id="IPR036047">
    <property type="entry name" value="F-box-like_dom_sf"/>
</dbReference>
<dbReference type="InterPro" id="IPR006566">
    <property type="entry name" value="FBD"/>
</dbReference>
<keyword evidence="4" id="KW-1185">Reference proteome</keyword>
<evidence type="ECO:0000313" key="4">
    <source>
        <dbReference type="Proteomes" id="UP001497457"/>
    </source>
</evidence>
<dbReference type="InterPro" id="IPR001810">
    <property type="entry name" value="F-box_dom"/>
</dbReference>
<dbReference type="SUPFAM" id="SSF81383">
    <property type="entry name" value="F-box domain"/>
    <property type="match status" value="1"/>
</dbReference>
<protein>
    <recommendedName>
        <fullName evidence="2">F-box domain-containing protein</fullName>
    </recommendedName>
</protein>
<dbReference type="AlphaFoldDB" id="A0ABC9AGA5"/>
<dbReference type="Gene3D" id="3.80.10.10">
    <property type="entry name" value="Ribonuclease Inhibitor"/>
    <property type="match status" value="1"/>
</dbReference>
<dbReference type="InterPro" id="IPR055411">
    <property type="entry name" value="LRR_FXL15/At3g58940/PEG3-like"/>
</dbReference>
<dbReference type="EMBL" id="OZ075130">
    <property type="protein sequence ID" value="CAL4975442.1"/>
    <property type="molecule type" value="Genomic_DNA"/>
</dbReference>
<dbReference type="SUPFAM" id="SSF52047">
    <property type="entry name" value="RNI-like"/>
    <property type="match status" value="1"/>
</dbReference>
<sequence>MGALVNLVLSCLPYPTVSSAATLSATQGAGHDGEDRLSALPDGLLHEVVARLPIRDAVRTATLSARWRNVWRAAPLVLFDEHISASTKPKHVAAISSVLALQLRRPRAEIAQWTRILADRGVENLVLVSLPRPVDLALPAGILRCAKLRRLYLGFWNFPDTTDIPDGVADFPELRELAVLAILMEDRDLDRILASSPALEKLALVMSYRLPKHFCLFGQNLNCVIFYESTAVEVVVAEAPCLERLVLWEMKPYSEIDESEDSHVGVRIVQGAPALKVLGYLDTRVHQLRFGDNTTVIKLQAGTKASPICRVPSVKILAIKVNFNVFAEVQILPNLLRCFPSIEVLHIESAVPDASGDDHNPEFFEEISPIECVQLHIKKVFLYKFQGHDSEMAFLKYLVLRAKQMQKLTLVLPYEKLDSEGENKIGVVLGDLLDLEWASQACTVLLLRPAAKLVCCIHRAFDLSIEDPFLLNDGKELFSVIKRERTGCKLKPEQHG</sequence>
<keyword evidence="1" id="KW-0732">Signal</keyword>
<dbReference type="Pfam" id="PF00646">
    <property type="entry name" value="F-box"/>
    <property type="match status" value="1"/>
</dbReference>
<evidence type="ECO:0000259" key="2">
    <source>
        <dbReference type="PROSITE" id="PS50181"/>
    </source>
</evidence>
<dbReference type="InterPro" id="IPR032675">
    <property type="entry name" value="LRR_dom_sf"/>
</dbReference>
<feature type="signal peptide" evidence="1">
    <location>
        <begin position="1"/>
        <end position="19"/>
    </location>
</feature>
<evidence type="ECO:0000313" key="3">
    <source>
        <dbReference type="EMBL" id="CAL4975442.1"/>
    </source>
</evidence>
<gene>
    <name evidence="3" type="ORF">URODEC1_LOCUS53154</name>
</gene>
<proteinExistence type="predicted"/>
<dbReference type="PROSITE" id="PS50181">
    <property type="entry name" value="FBOX"/>
    <property type="match status" value="1"/>
</dbReference>
<dbReference type="PANTHER" id="PTHR32141:SF141">
    <property type="entry name" value="FBD DOMAIN-CONTAINING PROTEIN"/>
    <property type="match status" value="1"/>
</dbReference>
<dbReference type="Pfam" id="PF24758">
    <property type="entry name" value="LRR_At5g56370"/>
    <property type="match status" value="1"/>
</dbReference>
<dbReference type="Proteomes" id="UP001497457">
    <property type="component" value="Chromosome 20rd"/>
</dbReference>
<dbReference type="InterPro" id="IPR055302">
    <property type="entry name" value="F-box_dom-containing"/>
</dbReference>
<dbReference type="Pfam" id="PF08387">
    <property type="entry name" value="FBD"/>
    <property type="match status" value="1"/>
</dbReference>
<evidence type="ECO:0000256" key="1">
    <source>
        <dbReference type="SAM" id="SignalP"/>
    </source>
</evidence>
<dbReference type="CDD" id="cd22160">
    <property type="entry name" value="F-box_AtFBL13-like"/>
    <property type="match status" value="1"/>
</dbReference>